<evidence type="ECO:0000313" key="4">
    <source>
        <dbReference type="Proteomes" id="UP000288725"/>
    </source>
</evidence>
<dbReference type="Pfam" id="PF18922">
    <property type="entry name" value="DUF5672"/>
    <property type="match status" value="1"/>
</dbReference>
<organism evidence="3 4">
    <name type="scientific">Verticillium dahliae</name>
    <name type="common">Verticillium wilt</name>
    <dbReference type="NCBI Taxonomy" id="27337"/>
    <lineage>
        <taxon>Eukaryota</taxon>
        <taxon>Fungi</taxon>
        <taxon>Dikarya</taxon>
        <taxon>Ascomycota</taxon>
        <taxon>Pezizomycotina</taxon>
        <taxon>Sordariomycetes</taxon>
        <taxon>Hypocreomycetidae</taxon>
        <taxon>Glomerellales</taxon>
        <taxon>Plectosphaerellaceae</taxon>
        <taxon>Verticillium</taxon>
    </lineage>
</organism>
<sequence length="343" mass="39377">MTIATTQAGIFAITRNRLLVALSLVLTWWFAHILPHYQPAIEAGLSSRLQQARQKIPSIKVDWNPSADPRARFNQSKVALMIEPRVIPHLVPQILHMSSVVPPDWRFLFIGSKETVVSVARSYAIKNQQVVGKLDLMVLPEPWRIDTKEHVYRLLTDMRFYDEFLPGIEWILKYEHDSILCSNSNSSLNEWLHWSWAGASRTRDDRFSGNGGLSLRRVSAIRRVLKIQERYNDTEPEDEWFGRRMWILPNAKVAAKEDGVLAVEDVYKENPMGFHVRDGGQSLNSDVWKNAAQRKNIFNYCPELSLIMNMKLERERCPGDDHEGHIMPTLSQSAATETATTKD</sequence>
<evidence type="ECO:0000313" key="3">
    <source>
        <dbReference type="EMBL" id="RXG41151.1"/>
    </source>
</evidence>
<feature type="transmembrane region" description="Helical" evidence="1">
    <location>
        <begin position="18"/>
        <end position="37"/>
    </location>
</feature>
<comment type="caution">
    <text evidence="3">The sequence shown here is derived from an EMBL/GenBank/DDBJ whole genome shotgun (WGS) entry which is preliminary data.</text>
</comment>
<dbReference type="AlphaFoldDB" id="A0A444RIX9"/>
<name>A0A444RIX9_VERDA</name>
<dbReference type="Proteomes" id="UP000288725">
    <property type="component" value="Chromosome 3"/>
</dbReference>
<reference evidence="3 4" key="1">
    <citation type="submission" date="2018-12" db="EMBL/GenBank/DDBJ databases">
        <title>Genome of Verticillium dahliae isolate Getta Getta.</title>
        <authorList>
            <person name="Gardiner D.M."/>
        </authorList>
    </citation>
    <scope>NUCLEOTIDE SEQUENCE [LARGE SCALE GENOMIC DNA]</scope>
    <source>
        <strain evidence="3 4">Getta Getta</strain>
    </source>
</reference>
<evidence type="ECO:0000259" key="2">
    <source>
        <dbReference type="Pfam" id="PF18922"/>
    </source>
</evidence>
<dbReference type="EMBL" id="RSDZ01000281">
    <property type="protein sequence ID" value="RXG41151.1"/>
    <property type="molecule type" value="Genomic_DNA"/>
</dbReference>
<protein>
    <recommendedName>
        <fullName evidence="2">DUF5672 domain-containing protein</fullName>
    </recommendedName>
</protein>
<keyword evidence="1" id="KW-1133">Transmembrane helix</keyword>
<evidence type="ECO:0000256" key="1">
    <source>
        <dbReference type="SAM" id="Phobius"/>
    </source>
</evidence>
<keyword evidence="1" id="KW-0812">Transmembrane</keyword>
<gene>
    <name evidence="3" type="ORF">VDGE_09794</name>
</gene>
<dbReference type="InterPro" id="IPR043729">
    <property type="entry name" value="DUF5672"/>
</dbReference>
<keyword evidence="1" id="KW-0472">Membrane</keyword>
<feature type="domain" description="DUF5672" evidence="2">
    <location>
        <begin position="135"/>
        <end position="275"/>
    </location>
</feature>
<accession>A0A444RIX9</accession>
<proteinExistence type="predicted"/>